<dbReference type="RefSeq" id="WP_312563024.1">
    <property type="nucleotide sequence ID" value="NZ_JAVSKO010000005.1"/>
</dbReference>
<accession>A0AAJ2JG32</accession>
<name>A0AAJ2JG32_STEMA</name>
<evidence type="ECO:0000313" key="1">
    <source>
        <dbReference type="EMBL" id="MDT3469238.1"/>
    </source>
</evidence>
<organism evidence="1 2">
    <name type="scientific">Stenotrophomonas maltophilia</name>
    <name type="common">Pseudomonas maltophilia</name>
    <name type="synonym">Xanthomonas maltophilia</name>
    <dbReference type="NCBI Taxonomy" id="40324"/>
    <lineage>
        <taxon>Bacteria</taxon>
        <taxon>Pseudomonadati</taxon>
        <taxon>Pseudomonadota</taxon>
        <taxon>Gammaproteobacteria</taxon>
        <taxon>Lysobacterales</taxon>
        <taxon>Lysobacteraceae</taxon>
        <taxon>Stenotrophomonas</taxon>
        <taxon>Stenotrophomonas maltophilia group</taxon>
    </lineage>
</organism>
<reference evidence="1" key="1">
    <citation type="submission" date="2023-07" db="EMBL/GenBank/DDBJ databases">
        <title>Comparative genomics of clinical Stenotrophomonas maltophilia isolates reveals regions of diversity which correlate with colonization and persistence in vivo.</title>
        <authorList>
            <person name="Mcdaniel M.S."/>
            <person name="Swords W.E."/>
            <person name="Sumpter N.A."/>
            <person name="Lindgren N.R."/>
            <person name="Billiot C.E."/>
        </authorList>
    </citation>
    <scope>NUCLEOTIDE SEQUENCE</scope>
    <source>
        <strain evidence="1">Ism4</strain>
    </source>
</reference>
<gene>
    <name evidence="1" type="ORF">ROV92_14735</name>
</gene>
<dbReference type="Proteomes" id="UP001251948">
    <property type="component" value="Unassembled WGS sequence"/>
</dbReference>
<protein>
    <submittedName>
        <fullName evidence="1">Uncharacterized protein</fullName>
    </submittedName>
</protein>
<proteinExistence type="predicted"/>
<dbReference type="AlphaFoldDB" id="A0AAJ2JG32"/>
<dbReference type="EMBL" id="JAVSKO010000005">
    <property type="protein sequence ID" value="MDT3469238.1"/>
    <property type="molecule type" value="Genomic_DNA"/>
</dbReference>
<evidence type="ECO:0000313" key="2">
    <source>
        <dbReference type="Proteomes" id="UP001251948"/>
    </source>
</evidence>
<sequence>MVSVIEDWFEPSSASKTADLLAELDKRIESYRHQGDQTLLRTTLKARAMIAASADREPDERESVFKVVPAASLVGNWKSDCRTHCVIVDGDLCVEGVLALNDVNEALCMIILGNLKTRNLECGGWLFVRDDLDCEHLHACSLNDGILAVGGNVSVRTFLEAGTYTHVEGDLRALFLSTVRNEIVVEGQIHSPEFNRRSEPDYLSGWVDPGLLEEIEVDCSNGGIPWNVYPSEAYRRRILAGESPMSVNLQG</sequence>
<comment type="caution">
    <text evidence="1">The sequence shown here is derived from an EMBL/GenBank/DDBJ whole genome shotgun (WGS) entry which is preliminary data.</text>
</comment>